<dbReference type="Pfam" id="PF00106">
    <property type="entry name" value="adh_short"/>
    <property type="match status" value="1"/>
</dbReference>
<sequence length="295" mass="31172">MAEFTIEDGDLTRLRGKVIIVTGTVFHNSASVSPPHHIIHKCCQTNSVHLASPTGGSSGLGLATVELLLGLGAAVVSGDQRPPPAPQVIYPSAGSDAAAFFTYIPTDMGVWADLVRLFQRAIQVHGRIDHVFANAEGVPLRGDYVTAMALGADGEPQEPCHTVLDVHLKGAINTTTLAIHHYMRTQDPQGGSIVLNGSTTGLQDAGGVDHVISKYGILGFARGLNSNLDMAALSVRVNVLMPGRADSELLEVIVADAARDVAQLMADPTKDSHVVYAGERRCSKIEEAVILPAHR</sequence>
<comment type="caution">
    <text evidence="3">The sequence shown here is derived from an EMBL/GenBank/DDBJ whole genome shotgun (WGS) entry which is preliminary data.</text>
</comment>
<dbReference type="EMBL" id="JAQQWE010000003">
    <property type="protein sequence ID" value="KAK7959338.1"/>
    <property type="molecule type" value="Genomic_DNA"/>
</dbReference>
<dbReference type="GeneID" id="92073476"/>
<accession>A0ABR1QLW7</accession>
<evidence type="ECO:0000313" key="3">
    <source>
        <dbReference type="EMBL" id="KAK7959338.1"/>
    </source>
</evidence>
<dbReference type="InterPro" id="IPR036291">
    <property type="entry name" value="NAD(P)-bd_dom_sf"/>
</dbReference>
<dbReference type="RefSeq" id="XP_066703041.1">
    <property type="nucleotide sequence ID" value="XM_066840414.1"/>
</dbReference>
<evidence type="ECO:0000256" key="2">
    <source>
        <dbReference type="ARBA" id="ARBA00023002"/>
    </source>
</evidence>
<comment type="similarity">
    <text evidence="1">Belongs to the short-chain dehydrogenases/reductases (SDR) family.</text>
</comment>
<gene>
    <name evidence="3" type="ORF">PG986_004192</name>
</gene>
<dbReference type="PANTHER" id="PTHR43180">
    <property type="entry name" value="3-OXOACYL-(ACYL-CARRIER-PROTEIN) REDUCTASE (AFU_ORTHOLOGUE AFUA_6G11210)"/>
    <property type="match status" value="1"/>
</dbReference>
<dbReference type="SUPFAM" id="SSF51735">
    <property type="entry name" value="NAD(P)-binding Rossmann-fold domains"/>
    <property type="match status" value="1"/>
</dbReference>
<evidence type="ECO:0000313" key="4">
    <source>
        <dbReference type="Proteomes" id="UP001391051"/>
    </source>
</evidence>
<dbReference type="PANTHER" id="PTHR43180:SF10">
    <property type="entry name" value="NAD(P)-BINDING PROTEIN"/>
    <property type="match status" value="1"/>
</dbReference>
<evidence type="ECO:0000256" key="1">
    <source>
        <dbReference type="ARBA" id="ARBA00006484"/>
    </source>
</evidence>
<dbReference type="Proteomes" id="UP001391051">
    <property type="component" value="Unassembled WGS sequence"/>
</dbReference>
<keyword evidence="4" id="KW-1185">Reference proteome</keyword>
<keyword evidence="2" id="KW-0560">Oxidoreductase</keyword>
<protein>
    <submittedName>
        <fullName evidence="3">Uncharacterized protein</fullName>
    </submittedName>
</protein>
<reference evidence="3 4" key="1">
    <citation type="submission" date="2023-01" db="EMBL/GenBank/DDBJ databases">
        <title>Analysis of 21 Apiospora genomes using comparative genomics revels a genus with tremendous synthesis potential of carbohydrate active enzymes and secondary metabolites.</title>
        <authorList>
            <person name="Sorensen T."/>
        </authorList>
    </citation>
    <scope>NUCLEOTIDE SEQUENCE [LARGE SCALE GENOMIC DNA]</scope>
    <source>
        <strain evidence="3 4">CBS 24483</strain>
    </source>
</reference>
<dbReference type="InterPro" id="IPR002347">
    <property type="entry name" value="SDR_fam"/>
</dbReference>
<dbReference type="Gene3D" id="3.40.50.720">
    <property type="entry name" value="NAD(P)-binding Rossmann-like Domain"/>
    <property type="match status" value="1"/>
</dbReference>
<name>A0ABR1QLW7_9PEZI</name>
<dbReference type="PRINTS" id="PR00081">
    <property type="entry name" value="GDHRDH"/>
</dbReference>
<proteinExistence type="inferred from homology"/>
<organism evidence="3 4">
    <name type="scientific">Apiospora aurea</name>
    <dbReference type="NCBI Taxonomy" id="335848"/>
    <lineage>
        <taxon>Eukaryota</taxon>
        <taxon>Fungi</taxon>
        <taxon>Dikarya</taxon>
        <taxon>Ascomycota</taxon>
        <taxon>Pezizomycotina</taxon>
        <taxon>Sordariomycetes</taxon>
        <taxon>Xylariomycetidae</taxon>
        <taxon>Amphisphaeriales</taxon>
        <taxon>Apiosporaceae</taxon>
        <taxon>Apiospora</taxon>
    </lineage>
</organism>